<dbReference type="eggNOG" id="COG0702">
    <property type="taxonomic scope" value="Bacteria"/>
</dbReference>
<proteinExistence type="predicted"/>
<protein>
    <submittedName>
        <fullName evidence="1">NADH-ubiquinone oxidoreductase</fullName>
    </submittedName>
</protein>
<sequence length="295" mass="30788">MRSSSTNAHPVHVIGATGRSGQAVCRALAMLGTPVVPIARNPAKAKGLKDLRVADLNGPAAPLRAALADATRIVCTAHARTIPALLAAAPPTARLVCLGSTRKFTRWPDAHGNGVLLGERALLASGRSGVILHPTMIYGAQGENNVQRLAALLRYLPFTPLPGGGRALVQPIWQGDVTASILAALNRAWDGPHSMVITGADAVPYRQFIAMVAQAAGLAPRPALPVPAALLMLAARVAAHIPGLPRIGPDEIRRLLENKNFDITPMRTMLGVAPIGLAEGLHHTFFAAGQPPHSA</sequence>
<keyword evidence="1" id="KW-0830">Ubiquinone</keyword>
<dbReference type="RefSeq" id="WP_086639537.1">
    <property type="nucleotide sequence ID" value="NZ_JOPJ01000017.1"/>
</dbReference>
<accession>A0A252BTL8</accession>
<dbReference type="GO" id="GO:0044877">
    <property type="term" value="F:protein-containing complex binding"/>
    <property type="evidence" value="ECO:0007669"/>
    <property type="project" value="TreeGrafter"/>
</dbReference>
<organism evidence="1 2">
    <name type="scientific">Acetobacter okinawensis</name>
    <dbReference type="NCBI Taxonomy" id="1076594"/>
    <lineage>
        <taxon>Bacteria</taxon>
        <taxon>Pseudomonadati</taxon>
        <taxon>Pseudomonadota</taxon>
        <taxon>Alphaproteobacteria</taxon>
        <taxon>Acetobacterales</taxon>
        <taxon>Acetobacteraceae</taxon>
        <taxon>Acetobacter</taxon>
    </lineage>
</organism>
<dbReference type="InterPro" id="IPR051207">
    <property type="entry name" value="ComplexI_NDUFA9_subunit"/>
</dbReference>
<dbReference type="STRING" id="1236501.GCA_000613865_00499"/>
<dbReference type="PANTHER" id="PTHR12126">
    <property type="entry name" value="NADH-UBIQUINONE OXIDOREDUCTASE 39 KDA SUBUNIT-RELATED"/>
    <property type="match status" value="1"/>
</dbReference>
<comment type="caution">
    <text evidence="1">The sequence shown here is derived from an EMBL/GenBank/DDBJ whole genome shotgun (WGS) entry which is preliminary data.</text>
</comment>
<dbReference type="SUPFAM" id="SSF51735">
    <property type="entry name" value="NAD(P)-binding Rossmann-fold domains"/>
    <property type="match status" value="1"/>
</dbReference>
<dbReference type="InterPro" id="IPR036291">
    <property type="entry name" value="NAD(P)-bd_dom_sf"/>
</dbReference>
<dbReference type="PANTHER" id="PTHR12126:SF11">
    <property type="entry name" value="NADH DEHYDROGENASE [UBIQUINONE] 1 ALPHA SUBCOMPLEX SUBUNIT 9, MITOCHONDRIAL"/>
    <property type="match status" value="1"/>
</dbReference>
<evidence type="ECO:0000313" key="1">
    <source>
        <dbReference type="EMBL" id="OUJ12256.1"/>
    </source>
</evidence>
<dbReference type="OrthoDB" id="9811425at2"/>
<reference evidence="2" key="1">
    <citation type="submission" date="2014-06" db="EMBL/GenBank/DDBJ databases">
        <authorList>
            <person name="Winans N.J."/>
            <person name="Newell P.D."/>
            <person name="Douglas A.E."/>
        </authorList>
    </citation>
    <scope>NUCLEOTIDE SEQUENCE [LARGE SCALE GENOMIC DNA]</scope>
</reference>
<name>A0A252BTL8_9PROT</name>
<dbReference type="AlphaFoldDB" id="A0A252BTL8"/>
<evidence type="ECO:0000313" key="2">
    <source>
        <dbReference type="Proteomes" id="UP000194931"/>
    </source>
</evidence>
<dbReference type="EMBL" id="JOPJ01000017">
    <property type="protein sequence ID" value="OUJ12256.1"/>
    <property type="molecule type" value="Genomic_DNA"/>
</dbReference>
<keyword evidence="2" id="KW-1185">Reference proteome</keyword>
<dbReference type="Proteomes" id="UP000194931">
    <property type="component" value="Unassembled WGS sequence"/>
</dbReference>
<gene>
    <name evidence="1" type="ORF">HK26_03535</name>
</gene>
<dbReference type="Gene3D" id="3.40.50.720">
    <property type="entry name" value="NAD(P)-binding Rossmann-like Domain"/>
    <property type="match status" value="2"/>
</dbReference>